<dbReference type="PANTHER" id="PTHR28190">
    <property type="entry name" value="NUCLEAR MIGRATION PROTEIN NUM1"/>
    <property type="match status" value="1"/>
</dbReference>
<accession>A0A420HTV7</accession>
<feature type="coiled-coil region" evidence="1">
    <location>
        <begin position="144"/>
        <end position="224"/>
    </location>
</feature>
<dbReference type="EMBL" id="MCFK01004707">
    <property type="protein sequence ID" value="RKF60871.1"/>
    <property type="molecule type" value="Genomic_DNA"/>
</dbReference>
<dbReference type="Proteomes" id="UP000286134">
    <property type="component" value="Unassembled WGS sequence"/>
</dbReference>
<feature type="coiled-coil region" evidence="1">
    <location>
        <begin position="84"/>
        <end position="111"/>
    </location>
</feature>
<dbReference type="STRING" id="212602.A0A420HTV7"/>
<dbReference type="GO" id="GO:0032065">
    <property type="term" value="P:maintenance of protein location in cell cortex"/>
    <property type="evidence" value="ECO:0007669"/>
    <property type="project" value="InterPro"/>
</dbReference>
<dbReference type="GO" id="GO:0000226">
    <property type="term" value="P:microtubule cytoskeleton organization"/>
    <property type="evidence" value="ECO:0007669"/>
    <property type="project" value="TreeGrafter"/>
</dbReference>
<evidence type="ECO:0000256" key="1">
    <source>
        <dbReference type="SAM" id="Coils"/>
    </source>
</evidence>
<gene>
    <name evidence="4" type="ORF">OnM2_047046</name>
</gene>
<keyword evidence="1" id="KW-0175">Coiled coil</keyword>
<feature type="compositionally biased region" description="Basic and acidic residues" evidence="2">
    <location>
        <begin position="241"/>
        <end position="253"/>
    </location>
</feature>
<protein>
    <submittedName>
        <fullName evidence="4">Putative nuclear migration protein</fullName>
    </submittedName>
</protein>
<reference evidence="4 5" key="1">
    <citation type="journal article" date="2018" name="BMC Genomics">
        <title>Comparative genome analyses reveal sequence features reflecting distinct modes of host-adaptation between dicot and monocot powdery mildew.</title>
        <authorList>
            <person name="Wu Y."/>
            <person name="Ma X."/>
            <person name="Pan Z."/>
            <person name="Kale S.D."/>
            <person name="Song Y."/>
            <person name="King H."/>
            <person name="Zhang Q."/>
            <person name="Presley C."/>
            <person name="Deng X."/>
            <person name="Wei C.I."/>
            <person name="Xiao S."/>
        </authorList>
    </citation>
    <scope>NUCLEOTIDE SEQUENCE [LARGE SCALE GENOMIC DNA]</scope>
    <source>
        <strain evidence="4">UMSG2</strain>
    </source>
</reference>
<feature type="region of interest" description="Disordered" evidence="2">
    <location>
        <begin position="14"/>
        <end position="50"/>
    </location>
</feature>
<dbReference type="InterPro" id="IPR053005">
    <property type="entry name" value="Nuclear_Pos-Cytoskel_Interact"/>
</dbReference>
<dbReference type="InterPro" id="IPR024774">
    <property type="entry name" value="PH_dom-Mcp5-type"/>
</dbReference>
<dbReference type="GO" id="GO:0015631">
    <property type="term" value="F:tubulin binding"/>
    <property type="evidence" value="ECO:0007669"/>
    <property type="project" value="TreeGrafter"/>
</dbReference>
<feature type="domain" description="Pleckstrin homology" evidence="3">
    <location>
        <begin position="872"/>
        <end position="1003"/>
    </location>
</feature>
<proteinExistence type="predicted"/>
<comment type="caution">
    <text evidence="4">The sequence shown here is derived from an EMBL/GenBank/DDBJ whole genome shotgun (WGS) entry which is preliminary data.</text>
</comment>
<organism evidence="4 5">
    <name type="scientific">Erysiphe neolycopersici</name>
    <dbReference type="NCBI Taxonomy" id="212602"/>
    <lineage>
        <taxon>Eukaryota</taxon>
        <taxon>Fungi</taxon>
        <taxon>Dikarya</taxon>
        <taxon>Ascomycota</taxon>
        <taxon>Pezizomycotina</taxon>
        <taxon>Leotiomycetes</taxon>
        <taxon>Erysiphales</taxon>
        <taxon>Erysiphaceae</taxon>
        <taxon>Erysiphe</taxon>
    </lineage>
</organism>
<name>A0A420HTV7_9PEZI</name>
<dbReference type="Pfam" id="PF12814">
    <property type="entry name" value="Mcp5_PH"/>
    <property type="match status" value="1"/>
</dbReference>
<dbReference type="OrthoDB" id="2149224at2759"/>
<feature type="region of interest" description="Disordered" evidence="2">
    <location>
        <begin position="225"/>
        <end position="254"/>
    </location>
</feature>
<sequence>MTAWDTEDEYATVATKYLPSPSDSSYSGRIKLGHSSNSSRPVSPPSTDLKELSAENDAVKNEGSMIFDPHRITPTLHANFVSEILSLRRALEAKKKQIESLETTLYETRGEHEVFSAGLTSISKENHSLKRKLELVEAGTSTALSELSKDREKAREIASEARRRLEKAQKKIRSQDGEIDRIHALWARDKSSWEEEKRIIERRVHVAENRLKKILEEVASYEVNQTNKQHTESEDDTEVNLVEKNDSDNESIRTRSLTSSVRFSMLSGLAGFGKHKPGGLSLADELNLDEETELGDNADCESVHSVTSSRHSRESKNECLGSSDWTNVFNGNLPRPCSSTQERLLVKRLDSEILEKNDDKEAANLTYIDSSIEHSQPLSANNDMHETESLPLEEVLLSKGHEIDKRCIVDHFHQEDFDFSQSKNTEHSTFSISVRCFSISPTLDHLETPILPHINYPPSLFAVCEQTDMQSKSTQTDGLFRMSPKSTPPPVLIPSIQLHPPLSTPASPNEHFLPQQFRDKGCQVNLSPNLQLRSTSMQTEEIRVDKRLHLLPSCPQNPKVFLNSSSEKNEASCTQRSISRINSPYCFKSPKSVEEENLNDIYDEDTKTHDLELSKGNIVINLDKINSSTLNSNHIDIEQNGSDNECTDCDVSNVSGVSFSQLRYRAKHNSMEKPKRKNKTLFYINEIEENVESTDLKSSINLGNLDVVKARIKQIENLMEARHEKSCTPISTVVTNEPPFPIPARQSSRRPNVNLSLLNDSTNLSSLAQRRSFHRRSRSVYKLRPATALSGILSSKFEENNTQDFNGTPPLTPSPTLDHYNLSTSEFPNSESTGRAQKQGISHEKFHAHTVSKNTFNSIENDSTSSDRVTSVVSAIAHSMIGEWVYKYVRHRKPNGGSESARQMDDSKKVRHKRWIWLAPYDRAVMWSSKEPTSGTALLGKNGRRLIVQTVLDIKDVNPAPKGVSLFHRSILILSPARALKFTATTMERHYTWLTALSFLAHSQNLPEPISPISDSLESKSRSYSLLRKASIRDSIRVSKGGSNFTSKSIAGSNQSSHFTSEINPAVTSEAIGIIENSNSAADAPIVPRYTDRSISHANNSTTANYFLPLYHRRRSNTSPRNLPPTSHKPNQQRFYSNKAFASTIGISNLPCENNEINACNSCTIPSISMHTNYSNSNRRSNINMSNDGNANVTNSEASSPINCNEFDTCGTVRMQAFISLRNSLAGSEFENHQTCSEDMNCKNMNEQLESFEEIQDLKNPLISSRAGSIPGSPYSCTQESLSIEKHQDIGHAHNHSDEISPFPCL</sequence>
<keyword evidence="5" id="KW-1185">Reference proteome</keyword>
<dbReference type="GO" id="GO:0005938">
    <property type="term" value="C:cell cortex"/>
    <property type="evidence" value="ECO:0007669"/>
    <property type="project" value="InterPro"/>
</dbReference>
<dbReference type="GO" id="GO:0005543">
    <property type="term" value="F:phospholipid binding"/>
    <property type="evidence" value="ECO:0007669"/>
    <property type="project" value="InterPro"/>
</dbReference>
<evidence type="ECO:0000256" key="2">
    <source>
        <dbReference type="SAM" id="MobiDB-lite"/>
    </source>
</evidence>
<dbReference type="PANTHER" id="PTHR28190:SF2">
    <property type="entry name" value="MIGRATION PROTEIN, PUTATIVE (AFU_ORTHOLOGUE AFUA_2G07730)-RELATED"/>
    <property type="match status" value="1"/>
</dbReference>
<dbReference type="GO" id="GO:0005739">
    <property type="term" value="C:mitochondrion"/>
    <property type="evidence" value="ECO:0007669"/>
    <property type="project" value="TreeGrafter"/>
</dbReference>
<feature type="region of interest" description="Disordered" evidence="2">
    <location>
        <begin position="799"/>
        <end position="818"/>
    </location>
</feature>
<evidence type="ECO:0000259" key="3">
    <source>
        <dbReference type="Pfam" id="PF12814"/>
    </source>
</evidence>
<evidence type="ECO:0000313" key="4">
    <source>
        <dbReference type="EMBL" id="RKF60871.1"/>
    </source>
</evidence>
<evidence type="ECO:0000313" key="5">
    <source>
        <dbReference type="Proteomes" id="UP000286134"/>
    </source>
</evidence>